<keyword evidence="4 12" id="KW-0328">Glycosyltransferase</keyword>
<evidence type="ECO:0000256" key="6">
    <source>
        <dbReference type="ARBA" id="ARBA00022692"/>
    </source>
</evidence>
<dbReference type="GO" id="GO:0032580">
    <property type="term" value="C:Golgi cisterna membrane"/>
    <property type="evidence" value="ECO:0007669"/>
    <property type="project" value="UniProtKB-SubCell"/>
</dbReference>
<keyword evidence="9 12" id="KW-0333">Golgi apparatus</keyword>
<dbReference type="AlphaFoldDB" id="A0A8B8CPY6"/>
<dbReference type="PANTHER" id="PTHR48438:SF1">
    <property type="entry name" value="ALPHA-(1,3)-FUCOSYLTRANSFERASE C-RELATED"/>
    <property type="match status" value="1"/>
</dbReference>
<evidence type="ECO:0000313" key="17">
    <source>
        <dbReference type="RefSeq" id="XP_022317908.1"/>
    </source>
</evidence>
<dbReference type="KEGG" id="cvn:111121072"/>
<dbReference type="InterPro" id="IPR031481">
    <property type="entry name" value="Glyco_tran_10_N"/>
</dbReference>
<dbReference type="OrthoDB" id="6085082at2759"/>
<dbReference type="FunFam" id="3.40.50.11660:FF:000002">
    <property type="entry name" value="Alpha-(1,3)-fucosyltransferase"/>
    <property type="match status" value="1"/>
</dbReference>
<keyword evidence="11" id="KW-0325">Glycoprotein</keyword>
<dbReference type="InterPro" id="IPR001503">
    <property type="entry name" value="Glyco_trans_10"/>
</dbReference>
<evidence type="ECO:0000259" key="14">
    <source>
        <dbReference type="Pfam" id="PF17039"/>
    </source>
</evidence>
<dbReference type="UniPathway" id="UPA00378"/>
<evidence type="ECO:0000256" key="2">
    <source>
        <dbReference type="ARBA" id="ARBA00004922"/>
    </source>
</evidence>
<dbReference type="RefSeq" id="XP_022317898.1">
    <property type="nucleotide sequence ID" value="XM_022462190.1"/>
</dbReference>
<keyword evidence="8 12" id="KW-1133">Transmembrane helix</keyword>
<keyword evidence="15" id="KW-1185">Reference proteome</keyword>
<sequence length="411" mass="48592">MKCLQRIYEKVPVKIQRICFGILATVALLPFILYHQNIDVRQLFMNAKQDRLQPMHESSKVKQISTILLYNAKHWEKAIWESYSNKSFWENCPFTCRITTDQKLYNESDAVIFVIDLLGGRTLPKKLPKQVWIFAQYESTNYLMKEIHSKFVTSSNLKNYNNKVNWTISYRRDSDFPFIHGSYSVRQKKFEDASLTKFKSFKKKNGTAWFVSHCGTSSKRENYVNLLRKHLSVHIYGACGKMKVPSNCPKSRELAIRECWGLAKSKCFDILDEKYLFYLSFENALCRDYVTEKGLHHVTQHNIIPVMRGSANYSLFNPPTSYIDTKDFSSPKQLAKYLHSIETDAKLQSQFQKWKREYVSSYPRENWRRNMCNICQRLNDPVKYMRVYNDIYKWIVTPNNQPGCWLTKDLH</sequence>
<evidence type="ECO:0000256" key="10">
    <source>
        <dbReference type="ARBA" id="ARBA00023136"/>
    </source>
</evidence>
<evidence type="ECO:0000256" key="4">
    <source>
        <dbReference type="ARBA" id="ARBA00022676"/>
    </source>
</evidence>
<protein>
    <recommendedName>
        <fullName evidence="12">Fucosyltransferase</fullName>
        <ecNumber evidence="12">2.4.1.-</ecNumber>
    </recommendedName>
</protein>
<evidence type="ECO:0000256" key="7">
    <source>
        <dbReference type="ARBA" id="ARBA00022968"/>
    </source>
</evidence>
<dbReference type="Gene3D" id="3.40.50.11660">
    <property type="entry name" value="Glycosyl transferase family 10, C-terminal domain"/>
    <property type="match status" value="1"/>
</dbReference>
<keyword evidence="10 12" id="KW-0472">Membrane</keyword>
<dbReference type="InterPro" id="IPR055270">
    <property type="entry name" value="Glyco_tran_10_C"/>
</dbReference>
<gene>
    <name evidence="16 17" type="primary">LOC111121072</name>
</gene>
<keyword evidence="6 12" id="KW-0812">Transmembrane</keyword>
<evidence type="ECO:0000313" key="15">
    <source>
        <dbReference type="Proteomes" id="UP000694844"/>
    </source>
</evidence>
<dbReference type="EC" id="2.4.1.-" evidence="12"/>
<dbReference type="SUPFAM" id="SSF53756">
    <property type="entry name" value="UDP-Glycosyltransferase/glycogen phosphorylase"/>
    <property type="match status" value="1"/>
</dbReference>
<dbReference type="PANTHER" id="PTHR48438">
    <property type="entry name" value="ALPHA-(1,3)-FUCOSYLTRANSFERASE C-RELATED"/>
    <property type="match status" value="1"/>
</dbReference>
<dbReference type="GeneID" id="111121072"/>
<evidence type="ECO:0000256" key="9">
    <source>
        <dbReference type="ARBA" id="ARBA00023034"/>
    </source>
</evidence>
<comment type="pathway">
    <text evidence="2">Protein modification; protein glycosylation.</text>
</comment>
<accession>A0A8B8CPY6</accession>
<feature type="domain" description="Fucosyltransferase N-terminal" evidence="14">
    <location>
        <begin position="65"/>
        <end position="178"/>
    </location>
</feature>
<evidence type="ECO:0000256" key="1">
    <source>
        <dbReference type="ARBA" id="ARBA00004323"/>
    </source>
</evidence>
<evidence type="ECO:0000256" key="5">
    <source>
        <dbReference type="ARBA" id="ARBA00022679"/>
    </source>
</evidence>
<dbReference type="InterPro" id="IPR038577">
    <property type="entry name" value="GT10-like_C_sf"/>
</dbReference>
<evidence type="ECO:0000259" key="13">
    <source>
        <dbReference type="Pfam" id="PF00852"/>
    </source>
</evidence>
<dbReference type="Pfam" id="PF00852">
    <property type="entry name" value="Glyco_transf_10"/>
    <property type="match status" value="1"/>
</dbReference>
<dbReference type="GO" id="GO:0000139">
    <property type="term" value="C:Golgi membrane"/>
    <property type="evidence" value="ECO:0007669"/>
    <property type="project" value="UniProtKB-SubCell"/>
</dbReference>
<evidence type="ECO:0000256" key="12">
    <source>
        <dbReference type="RuleBase" id="RU003832"/>
    </source>
</evidence>
<evidence type="ECO:0000256" key="11">
    <source>
        <dbReference type="ARBA" id="ARBA00023180"/>
    </source>
</evidence>
<keyword evidence="7" id="KW-0735">Signal-anchor</keyword>
<keyword evidence="5 12" id="KW-0808">Transferase</keyword>
<feature type="domain" description="Fucosyltransferase C-terminal" evidence="13">
    <location>
        <begin position="202"/>
        <end position="394"/>
    </location>
</feature>
<name>A0A8B8CPY6_CRAVI</name>
<dbReference type="RefSeq" id="XP_022317908.1">
    <property type="nucleotide sequence ID" value="XM_022462200.1"/>
</dbReference>
<proteinExistence type="inferred from homology"/>
<organism evidence="15 16">
    <name type="scientific">Crassostrea virginica</name>
    <name type="common">Eastern oyster</name>
    <dbReference type="NCBI Taxonomy" id="6565"/>
    <lineage>
        <taxon>Eukaryota</taxon>
        <taxon>Metazoa</taxon>
        <taxon>Spiralia</taxon>
        <taxon>Lophotrochozoa</taxon>
        <taxon>Mollusca</taxon>
        <taxon>Bivalvia</taxon>
        <taxon>Autobranchia</taxon>
        <taxon>Pteriomorphia</taxon>
        <taxon>Ostreida</taxon>
        <taxon>Ostreoidea</taxon>
        <taxon>Ostreidae</taxon>
        <taxon>Crassostrea</taxon>
    </lineage>
</organism>
<evidence type="ECO:0000313" key="16">
    <source>
        <dbReference type="RefSeq" id="XP_022317898.1"/>
    </source>
</evidence>
<reference evidence="15" key="1">
    <citation type="submission" date="2024-06" db="UniProtKB">
        <authorList>
            <consortium name="RefSeq"/>
        </authorList>
    </citation>
    <scope>NUCLEOTIDE SEQUENCE [LARGE SCALE GENOMIC DNA]</scope>
    <source>
        <tissue evidence="17">Whole sample</tissue>
    </source>
</reference>
<dbReference type="Pfam" id="PF17039">
    <property type="entry name" value="Glyco_tran_10_N"/>
    <property type="match status" value="1"/>
</dbReference>
<feature type="transmembrane region" description="Helical" evidence="12">
    <location>
        <begin position="15"/>
        <end position="34"/>
    </location>
</feature>
<comment type="similarity">
    <text evidence="3 12">Belongs to the glycosyltransferase 10 family.</text>
</comment>
<dbReference type="GO" id="GO:0008417">
    <property type="term" value="F:fucosyltransferase activity"/>
    <property type="evidence" value="ECO:0007669"/>
    <property type="project" value="InterPro"/>
</dbReference>
<reference evidence="16" key="2">
    <citation type="submission" date="2025-04" db="UniProtKB">
        <authorList>
            <consortium name="RefSeq"/>
        </authorList>
    </citation>
    <scope>IDENTIFICATION</scope>
    <source>
        <tissue evidence="16">Whole sample</tissue>
    </source>
</reference>
<evidence type="ECO:0000256" key="3">
    <source>
        <dbReference type="ARBA" id="ARBA00008919"/>
    </source>
</evidence>
<dbReference type="Proteomes" id="UP000694844">
    <property type="component" value="Chromosome 1"/>
</dbReference>
<evidence type="ECO:0000256" key="8">
    <source>
        <dbReference type="ARBA" id="ARBA00022989"/>
    </source>
</evidence>
<comment type="subcellular location">
    <subcellularLocation>
        <location evidence="1">Golgi apparatus membrane</location>
        <topology evidence="1">Single-pass type II membrane protein</topology>
    </subcellularLocation>
    <subcellularLocation>
        <location evidence="12">Golgi apparatus</location>
        <location evidence="12">Golgi stack membrane</location>
        <topology evidence="12">Single-pass type II membrane protein</topology>
    </subcellularLocation>
</comment>